<proteinExistence type="predicted"/>
<reference evidence="1 2" key="1">
    <citation type="submission" date="2022-09" db="EMBL/GenBank/DDBJ databases">
        <authorList>
            <person name="Palmer J.M."/>
        </authorList>
    </citation>
    <scope>NUCLEOTIDE SEQUENCE [LARGE SCALE GENOMIC DNA]</scope>
    <source>
        <strain evidence="1 2">DSM 7382</strain>
    </source>
</reference>
<evidence type="ECO:0000313" key="1">
    <source>
        <dbReference type="EMBL" id="KAK7689959.1"/>
    </source>
</evidence>
<dbReference type="Proteomes" id="UP001385951">
    <property type="component" value="Unassembled WGS sequence"/>
</dbReference>
<gene>
    <name evidence="1" type="ORF">QCA50_006599</name>
</gene>
<protein>
    <recommendedName>
        <fullName evidence="3">Protein kinase domain-containing protein</fullName>
    </recommendedName>
</protein>
<dbReference type="AlphaFoldDB" id="A0AAW0GFD9"/>
<evidence type="ECO:0000313" key="2">
    <source>
        <dbReference type="Proteomes" id="UP001385951"/>
    </source>
</evidence>
<dbReference type="EMBL" id="JASBNA010000007">
    <property type="protein sequence ID" value="KAK7689959.1"/>
    <property type="molecule type" value="Genomic_DNA"/>
</dbReference>
<comment type="caution">
    <text evidence="1">The sequence shown here is derived from an EMBL/GenBank/DDBJ whole genome shotgun (WGS) entry which is preliminary data.</text>
</comment>
<sequence>MCTTHRPHLEKDGDLSSKDIPPLVVKICTSRKYYKTGWEAYNYEEMETLQGSVIPRYYGHFMAVVEPGNSVKVWTIEKRRRQELDHEIPHSEVYESDDEDHIDYPRVVTILLLERYTPNPLQLPPKLVHTIREDAMLMFAEIAAVGIQHNDIHMHLNNVVQANETYLPTLSSPKYNKKFQWRIIDFGLAQKSEHTYKELMFLYEEKSEEPRWNP</sequence>
<evidence type="ECO:0008006" key="3">
    <source>
        <dbReference type="Google" id="ProtNLM"/>
    </source>
</evidence>
<name>A0AAW0GFD9_9APHY</name>
<organism evidence="1 2">
    <name type="scientific">Cerrena zonata</name>
    <dbReference type="NCBI Taxonomy" id="2478898"/>
    <lineage>
        <taxon>Eukaryota</taxon>
        <taxon>Fungi</taxon>
        <taxon>Dikarya</taxon>
        <taxon>Basidiomycota</taxon>
        <taxon>Agaricomycotina</taxon>
        <taxon>Agaricomycetes</taxon>
        <taxon>Polyporales</taxon>
        <taxon>Cerrenaceae</taxon>
        <taxon>Cerrena</taxon>
    </lineage>
</organism>
<accession>A0AAW0GFD9</accession>
<keyword evidence="2" id="KW-1185">Reference proteome</keyword>